<evidence type="ECO:0000259" key="2">
    <source>
        <dbReference type="PROSITE" id="PS50076"/>
    </source>
</evidence>
<dbReference type="PANTHER" id="PTHR44145">
    <property type="entry name" value="DNAJ HOMOLOG SUBFAMILY A MEMBER 3, MITOCHONDRIAL"/>
    <property type="match status" value="1"/>
</dbReference>
<reference evidence="3 4" key="1">
    <citation type="journal article" date="2013" name="Int. J. Syst. Evol. Microbiol.">
        <title>Celerinatantimonas yamalensis sp. nov., a cold-adapted diazotrophic bacterium from a cold permafrost brine.</title>
        <authorList>
            <person name="Shcherbakova V."/>
            <person name="Chuvilskaya N."/>
            <person name="Rivkina E."/>
            <person name="Demidov N."/>
            <person name="Uchaeva V."/>
            <person name="Suetin S."/>
            <person name="Suzina N."/>
            <person name="Gilichinsky D."/>
        </authorList>
    </citation>
    <scope>NUCLEOTIDE SEQUENCE [LARGE SCALE GENOMIC DNA]</scope>
    <source>
        <strain evidence="3 4">C7</strain>
    </source>
</reference>
<dbReference type="EMBL" id="JBEQCT010000001">
    <property type="protein sequence ID" value="MFM2484121.1"/>
    <property type="molecule type" value="Genomic_DNA"/>
</dbReference>
<dbReference type="InterPro" id="IPR021059">
    <property type="entry name" value="DnaJ-related_N"/>
</dbReference>
<comment type="caution">
    <text evidence="3">The sequence shown here is derived from an EMBL/GenBank/DDBJ whole genome shotgun (WGS) entry which is preliminary data.</text>
</comment>
<keyword evidence="1" id="KW-0143">Chaperone</keyword>
<dbReference type="InterPro" id="IPR036869">
    <property type="entry name" value="J_dom_sf"/>
</dbReference>
<evidence type="ECO:0000313" key="3">
    <source>
        <dbReference type="EMBL" id="MFM2484121.1"/>
    </source>
</evidence>
<feature type="domain" description="J" evidence="2">
    <location>
        <begin position="141"/>
        <end position="191"/>
    </location>
</feature>
<proteinExistence type="predicted"/>
<dbReference type="RefSeq" id="WP_408622259.1">
    <property type="nucleotide sequence ID" value="NZ_JBEQCT010000001.1"/>
</dbReference>
<dbReference type="Proteomes" id="UP001629953">
    <property type="component" value="Unassembled WGS sequence"/>
</dbReference>
<evidence type="ECO:0000256" key="1">
    <source>
        <dbReference type="ARBA" id="ARBA00023186"/>
    </source>
</evidence>
<dbReference type="Pfam" id="PF00226">
    <property type="entry name" value="DnaJ"/>
    <property type="match status" value="1"/>
</dbReference>
<dbReference type="PROSITE" id="PS50076">
    <property type="entry name" value="DNAJ_2"/>
    <property type="match status" value="1"/>
</dbReference>
<accession>A0ABW9G389</accession>
<name>A0ABW9G389_9GAMM</name>
<dbReference type="PANTHER" id="PTHR44145:SF3">
    <property type="entry name" value="DNAJ HOMOLOG SUBFAMILY A MEMBER 3, MITOCHONDRIAL"/>
    <property type="match status" value="1"/>
</dbReference>
<dbReference type="Gene3D" id="1.10.287.110">
    <property type="entry name" value="DnaJ domain"/>
    <property type="match status" value="1"/>
</dbReference>
<keyword evidence="4" id="KW-1185">Reference proteome</keyword>
<evidence type="ECO:0000313" key="4">
    <source>
        <dbReference type="Proteomes" id="UP001629953"/>
    </source>
</evidence>
<sequence>MQTNITNPLNSAVLEFLAKQAHSITEYQLLQRVKSHPFMQRFSPSSPELRLFQQHFLLMNALYQLQENLSGYGYGLLIHALKIEMITLNTDTSTRSLNQSDPLRDYYLDWQQLAKTNENDVQTLLNSFWRQFKQGSTKQHEALNILDLPKGANQAQIQKQYRILALRYHPDRGGDPQRFSQICRAYQQLKH</sequence>
<dbReference type="SUPFAM" id="SSF46565">
    <property type="entry name" value="Chaperone J-domain"/>
    <property type="match status" value="1"/>
</dbReference>
<dbReference type="CDD" id="cd06257">
    <property type="entry name" value="DnaJ"/>
    <property type="match status" value="1"/>
</dbReference>
<dbReference type="SMART" id="SM00271">
    <property type="entry name" value="DnaJ"/>
    <property type="match status" value="1"/>
</dbReference>
<organism evidence="3 4">
    <name type="scientific">Celerinatantimonas yamalensis</name>
    <dbReference type="NCBI Taxonomy" id="559956"/>
    <lineage>
        <taxon>Bacteria</taxon>
        <taxon>Pseudomonadati</taxon>
        <taxon>Pseudomonadota</taxon>
        <taxon>Gammaproteobacteria</taxon>
        <taxon>Celerinatantimonadaceae</taxon>
        <taxon>Celerinatantimonas</taxon>
    </lineage>
</organism>
<dbReference type="Pfam" id="PF12339">
    <property type="entry name" value="DNAJ_related"/>
    <property type="match status" value="1"/>
</dbReference>
<dbReference type="InterPro" id="IPR051938">
    <property type="entry name" value="Apopto_cytoskel_mod"/>
</dbReference>
<protein>
    <submittedName>
        <fullName evidence="3">DNA-J related domain-containing protein</fullName>
    </submittedName>
</protein>
<dbReference type="InterPro" id="IPR001623">
    <property type="entry name" value="DnaJ_domain"/>
</dbReference>
<gene>
    <name evidence="3" type="ORF">ABUE30_03415</name>
</gene>